<evidence type="ECO:0000256" key="6">
    <source>
        <dbReference type="ARBA" id="ARBA00023242"/>
    </source>
</evidence>
<dbReference type="Gene3D" id="3.40.50.300">
    <property type="entry name" value="P-loop containing nucleotide triphosphate hydrolases"/>
    <property type="match status" value="1"/>
</dbReference>
<dbReference type="OrthoDB" id="1861185at2759"/>
<protein>
    <submittedName>
        <fullName evidence="9">DNA repair protein XRCC3</fullName>
    </submittedName>
</protein>
<dbReference type="GO" id="GO:0090656">
    <property type="term" value="P:t-circle formation"/>
    <property type="evidence" value="ECO:0007669"/>
    <property type="project" value="TreeGrafter"/>
</dbReference>
<evidence type="ECO:0000256" key="4">
    <source>
        <dbReference type="ARBA" id="ARBA00022840"/>
    </source>
</evidence>
<dbReference type="Pfam" id="PF08423">
    <property type="entry name" value="Rad51"/>
    <property type="match status" value="1"/>
</dbReference>
<dbReference type="AlphaFoldDB" id="A0A6J1MA78"/>
<accession>A0A6J1MA78</accession>
<evidence type="ECO:0000256" key="3">
    <source>
        <dbReference type="ARBA" id="ARBA00022763"/>
    </source>
</evidence>
<keyword evidence="3" id="KW-0227">DNA damage</keyword>
<name>A0A6J1MA78_DROHY</name>
<gene>
    <name evidence="9" type="primary">LOC111601500</name>
</gene>
<dbReference type="GeneID" id="111601500"/>
<keyword evidence="2" id="KW-0547">Nucleotide-binding</keyword>
<dbReference type="KEGG" id="dhe:111601500"/>
<evidence type="ECO:0000256" key="2">
    <source>
        <dbReference type="ARBA" id="ARBA00022741"/>
    </source>
</evidence>
<dbReference type="GO" id="GO:0033065">
    <property type="term" value="C:Rad51C-XRCC3 complex"/>
    <property type="evidence" value="ECO:0007669"/>
    <property type="project" value="TreeGrafter"/>
</dbReference>
<dbReference type="RefSeq" id="XP_023173861.2">
    <property type="nucleotide sequence ID" value="XM_023318093.2"/>
</dbReference>
<dbReference type="Proteomes" id="UP000504633">
    <property type="component" value="Unplaced"/>
</dbReference>
<feature type="domain" description="RecA family profile 1" evidence="7">
    <location>
        <begin position="95"/>
        <end position="267"/>
    </location>
</feature>
<dbReference type="GO" id="GO:0000400">
    <property type="term" value="F:four-way junction DNA binding"/>
    <property type="evidence" value="ECO:0007669"/>
    <property type="project" value="TreeGrafter"/>
</dbReference>
<comment type="subcellular location">
    <subcellularLocation>
        <location evidence="1">Nucleus</location>
    </subcellularLocation>
</comment>
<evidence type="ECO:0000259" key="7">
    <source>
        <dbReference type="PROSITE" id="PS50162"/>
    </source>
</evidence>
<evidence type="ECO:0000256" key="5">
    <source>
        <dbReference type="ARBA" id="ARBA00023204"/>
    </source>
</evidence>
<dbReference type="OMA" id="PCLGLQW"/>
<dbReference type="PANTHER" id="PTHR46487:SF1">
    <property type="entry name" value="DNA REPAIR PROTEIN XRCC3"/>
    <property type="match status" value="1"/>
</dbReference>
<dbReference type="InterPro" id="IPR047348">
    <property type="entry name" value="XRCC3-like_C"/>
</dbReference>
<dbReference type="GO" id="GO:0140664">
    <property type="term" value="F:ATP-dependent DNA damage sensor activity"/>
    <property type="evidence" value="ECO:0007669"/>
    <property type="project" value="InterPro"/>
</dbReference>
<keyword evidence="4" id="KW-0067">ATP-binding</keyword>
<dbReference type="GO" id="GO:0005524">
    <property type="term" value="F:ATP binding"/>
    <property type="evidence" value="ECO:0007669"/>
    <property type="project" value="UniProtKB-KW"/>
</dbReference>
<dbReference type="GO" id="GO:0045003">
    <property type="term" value="P:double-strand break repair via synthesis-dependent strand annealing"/>
    <property type="evidence" value="ECO:0007669"/>
    <property type="project" value="TreeGrafter"/>
</dbReference>
<dbReference type="SUPFAM" id="SSF52540">
    <property type="entry name" value="P-loop containing nucleoside triphosphate hydrolases"/>
    <property type="match status" value="1"/>
</dbReference>
<dbReference type="InterPro" id="IPR013632">
    <property type="entry name" value="Rad51_C"/>
</dbReference>
<dbReference type="FunFam" id="3.40.50.300:FF:002736">
    <property type="entry name" value="Spindle B"/>
    <property type="match status" value="1"/>
</dbReference>
<keyword evidence="5" id="KW-0234">DNA repair</keyword>
<organism evidence="8 9">
    <name type="scientific">Drosophila hydei</name>
    <name type="common">Fruit fly</name>
    <dbReference type="NCBI Taxonomy" id="7224"/>
    <lineage>
        <taxon>Eukaryota</taxon>
        <taxon>Metazoa</taxon>
        <taxon>Ecdysozoa</taxon>
        <taxon>Arthropoda</taxon>
        <taxon>Hexapoda</taxon>
        <taxon>Insecta</taxon>
        <taxon>Pterygota</taxon>
        <taxon>Neoptera</taxon>
        <taxon>Endopterygota</taxon>
        <taxon>Diptera</taxon>
        <taxon>Brachycera</taxon>
        <taxon>Muscomorpha</taxon>
        <taxon>Ephydroidea</taxon>
        <taxon>Drosophilidae</taxon>
        <taxon>Drosophila</taxon>
    </lineage>
</organism>
<dbReference type="InterPro" id="IPR020588">
    <property type="entry name" value="RecA_ATP-bd"/>
</dbReference>
<proteinExistence type="predicted"/>
<sequence length="356" mass="39658">MPTHGFNGLAAMSHFLEQLPKHLQEIAERVNVLTPEAILTTPRIKFMDTRSCELDTCVHSCSPEDVRILKDAAAKWLAETPVSADSLFKIPARLKWSRVGFGCAALDQCTGGGVSIRGITEICGNSGVGKSQVLLQLSLSVQLPSTLGGLGKGVAFICTEDAFPSRRLLQISKAFEARYPEENLNFLGNIFIEHQYESEPLLDCVSNRLPQLLQEHSIGLIVIDSVAAIFRLYTDFDKRARDMRRMVHALLSYADKYDCAVVCSNQMTATEETDEARMEDVPCLGLQWANLSRTRMRISKVPKQYKQGDQLLTVRKLEIVYSPETPNAFTEFLITAEGVVNVPKPSRPMPIKRKLT</sequence>
<dbReference type="PANTHER" id="PTHR46487">
    <property type="entry name" value="DNA REPAIR PROTEIN XRCC3"/>
    <property type="match status" value="1"/>
</dbReference>
<keyword evidence="8" id="KW-1185">Reference proteome</keyword>
<evidence type="ECO:0000313" key="8">
    <source>
        <dbReference type="Proteomes" id="UP000504633"/>
    </source>
</evidence>
<dbReference type="GO" id="GO:0071140">
    <property type="term" value="P:resolution of mitotic recombination intermediates"/>
    <property type="evidence" value="ECO:0007669"/>
    <property type="project" value="TreeGrafter"/>
</dbReference>
<keyword evidence="6" id="KW-0539">Nucleus</keyword>
<dbReference type="CDD" id="cd19491">
    <property type="entry name" value="XRCC3"/>
    <property type="match status" value="1"/>
</dbReference>
<evidence type="ECO:0000256" key="1">
    <source>
        <dbReference type="ARBA" id="ARBA00004123"/>
    </source>
</evidence>
<evidence type="ECO:0000313" key="9">
    <source>
        <dbReference type="RefSeq" id="XP_023173861.2"/>
    </source>
</evidence>
<dbReference type="InterPro" id="IPR027417">
    <property type="entry name" value="P-loop_NTPase"/>
</dbReference>
<dbReference type="GO" id="GO:0005657">
    <property type="term" value="C:replication fork"/>
    <property type="evidence" value="ECO:0007669"/>
    <property type="project" value="TreeGrafter"/>
</dbReference>
<dbReference type="GO" id="GO:0000722">
    <property type="term" value="P:telomere maintenance via recombination"/>
    <property type="evidence" value="ECO:0007669"/>
    <property type="project" value="TreeGrafter"/>
</dbReference>
<dbReference type="PROSITE" id="PS50162">
    <property type="entry name" value="RECA_2"/>
    <property type="match status" value="1"/>
</dbReference>
<reference evidence="9" key="1">
    <citation type="submission" date="2025-08" db="UniProtKB">
        <authorList>
            <consortium name="RefSeq"/>
        </authorList>
    </citation>
    <scope>IDENTIFICATION</scope>
    <source>
        <strain evidence="9">15085-1641.00</strain>
        <tissue evidence="9">Whole body</tissue>
    </source>
</reference>